<evidence type="ECO:0000256" key="6">
    <source>
        <dbReference type="SAM" id="MobiDB-lite"/>
    </source>
</evidence>
<feature type="region of interest" description="Disordered" evidence="6">
    <location>
        <begin position="85"/>
        <end position="186"/>
    </location>
</feature>
<feature type="compositionally biased region" description="Polar residues" evidence="6">
    <location>
        <begin position="146"/>
        <end position="160"/>
    </location>
</feature>
<gene>
    <name evidence="9" type="ORF">WJX72_001335</name>
</gene>
<organism evidence="9 10">
    <name type="scientific">[Myrmecia] bisecta</name>
    <dbReference type="NCBI Taxonomy" id="41462"/>
    <lineage>
        <taxon>Eukaryota</taxon>
        <taxon>Viridiplantae</taxon>
        <taxon>Chlorophyta</taxon>
        <taxon>core chlorophytes</taxon>
        <taxon>Trebouxiophyceae</taxon>
        <taxon>Trebouxiales</taxon>
        <taxon>Trebouxiaceae</taxon>
        <taxon>Myrmecia</taxon>
    </lineage>
</organism>
<dbReference type="Proteomes" id="UP001489004">
    <property type="component" value="Unassembled WGS sequence"/>
</dbReference>
<keyword evidence="10" id="KW-1185">Reference proteome</keyword>
<sequence>MVERYPLTGEGRCFKRQDMRKGHHVGRLLKTAHGELCLEYTWSNPSGGRGLDIFRPVDGELLHVETRLWIDGKSVEYTQVYHKSHDDSRGLSTAKGDTAPPVQKTPGGQTCDQQAPVHGFGAGSPQNTPKQGPTEAAGTGPVAASPVSQIQSWPSYQVSCSSSDSDQESSSRDEDLEEDEAEGDAAAETQWLQQGTPGAPMAVSLPQGLPVQVGPHAHAHFEESAMLMPTRSEIQQSMAVQQSMASQHSMASQQPQMHHHRSPSAPGKVAFQDLRAVQMSADSMASLAGSSKSGVRSKQHRIGDTFQRARERLQALQEVGDSELFHKKSWWRDFKMANKQRCQSFAQFFKIWSTSIQSVEGKHGSNVSLTLYFLRFAVLLNCLLLALWLVFATIPFMLNPPPTFHWRIFQEYSAKQLFQGYGLDDTFFLYGGYNYDIQGPRHIFHADLCFPIAIGLMYLLSLLALLYIINQRLAGIGDGAFVGKNQLFPFSTVVFTSWDYHLTDPDAAFNLRNSIRNQLKEMVNDAVLANEYVTKTDKFLAILRKAFGLVILWPFIVGTTAIATFFIIRNQQQINTYLSTGFGINIALSAMNIAIPMFVHGMVLFEGWHPQHRTNVETAKLFTIKMINLVTLGYQLYQIHHTATSSEGADINALPICGLYDTCAQGLVCCDSNCAAINNEPLLAGRCVAGCEENIIGMILYRLVLTNAVAINVADFLLALVYKILGWPYEYDAPTVCIQIIENQAIVWLGTMFAPLLPLFGLVANICTFYFKKLSALWLYSPPSKRYSASRTSIVAYALMLLALVMCTVPIVFNLEWPRTRCGPNQGSSMKDAIVFAVKTGPGVVKDILQWLINPIVLGSVSIFLAFVLMISRSQRAKYLRETVKLREEFDRYRKEMQAKVLVTRRKSNATSLNSSFVSGSSGASFIQAYTSPKGPSAVQASAGSSSAVQPHFSSGSMSQRVLPARVASARSLATQQALNAQQMQAQLALFQQQQVATAAIQQEEAYQYEPSGSGLGAHVNTQMGPGSFTGLLAGAPSGMNVPLMTAASSSSQFYSQGSMVTGGGGSFTGQQQGLFPGQQEALWKRPWYDYLRLL</sequence>
<evidence type="ECO:0000313" key="10">
    <source>
        <dbReference type="Proteomes" id="UP001489004"/>
    </source>
</evidence>
<dbReference type="PANTHER" id="PTHR23302">
    <property type="entry name" value="TRANSMEMBRANE CHANNEL-RELATED"/>
    <property type="match status" value="1"/>
</dbReference>
<evidence type="ECO:0000313" key="9">
    <source>
        <dbReference type="EMBL" id="KAK9816511.1"/>
    </source>
</evidence>
<feature type="compositionally biased region" description="Acidic residues" evidence="6">
    <location>
        <begin position="174"/>
        <end position="185"/>
    </location>
</feature>
<evidence type="ECO:0000259" key="8">
    <source>
        <dbReference type="Pfam" id="PF07810"/>
    </source>
</evidence>
<feature type="region of interest" description="Disordered" evidence="6">
    <location>
        <begin position="244"/>
        <end position="266"/>
    </location>
</feature>
<dbReference type="GO" id="GO:0005886">
    <property type="term" value="C:plasma membrane"/>
    <property type="evidence" value="ECO:0007669"/>
    <property type="project" value="InterPro"/>
</dbReference>
<dbReference type="InterPro" id="IPR038900">
    <property type="entry name" value="TMC"/>
</dbReference>
<comment type="caution">
    <text evidence="9">The sequence shown here is derived from an EMBL/GenBank/DDBJ whole genome shotgun (WGS) entry which is preliminary data.</text>
</comment>
<feature type="transmembrane region" description="Helical" evidence="7">
    <location>
        <begin position="450"/>
        <end position="469"/>
    </location>
</feature>
<evidence type="ECO:0000256" key="2">
    <source>
        <dbReference type="ARBA" id="ARBA00006510"/>
    </source>
</evidence>
<keyword evidence="3 7" id="KW-0812">Transmembrane</keyword>
<keyword evidence="5 7" id="KW-0472">Membrane</keyword>
<name>A0AAW1Q6K0_9CHLO</name>
<evidence type="ECO:0000256" key="1">
    <source>
        <dbReference type="ARBA" id="ARBA00004141"/>
    </source>
</evidence>
<protein>
    <recommendedName>
        <fullName evidence="8">TMC domain-containing protein</fullName>
    </recommendedName>
</protein>
<feature type="transmembrane region" description="Helical" evidence="7">
    <location>
        <begin position="792"/>
        <end position="813"/>
    </location>
</feature>
<reference evidence="9 10" key="1">
    <citation type="journal article" date="2024" name="Nat. Commun.">
        <title>Phylogenomics reveals the evolutionary origins of lichenization in chlorophyte algae.</title>
        <authorList>
            <person name="Puginier C."/>
            <person name="Libourel C."/>
            <person name="Otte J."/>
            <person name="Skaloud P."/>
            <person name="Haon M."/>
            <person name="Grisel S."/>
            <person name="Petersen M."/>
            <person name="Berrin J.G."/>
            <person name="Delaux P.M."/>
            <person name="Dal Grande F."/>
            <person name="Keller J."/>
        </authorList>
    </citation>
    <scope>NUCLEOTIDE SEQUENCE [LARGE SCALE GENOMIC DNA]</scope>
    <source>
        <strain evidence="9 10">SAG 2043</strain>
    </source>
</reference>
<evidence type="ECO:0000256" key="7">
    <source>
        <dbReference type="SAM" id="Phobius"/>
    </source>
</evidence>
<feature type="transmembrane region" description="Helical" evidence="7">
    <location>
        <begin position="703"/>
        <end position="725"/>
    </location>
</feature>
<feature type="domain" description="TMC" evidence="8">
    <location>
        <begin position="691"/>
        <end position="790"/>
    </location>
</feature>
<accession>A0AAW1Q6K0</accession>
<feature type="transmembrane region" description="Helical" evidence="7">
    <location>
        <begin position="546"/>
        <end position="568"/>
    </location>
</feature>
<feature type="transmembrane region" description="Helical" evidence="7">
    <location>
        <begin position="848"/>
        <end position="871"/>
    </location>
</feature>
<proteinExistence type="inferred from homology"/>
<feature type="transmembrane region" description="Helical" evidence="7">
    <location>
        <begin position="372"/>
        <end position="398"/>
    </location>
</feature>
<dbReference type="EMBL" id="JALJOR010000005">
    <property type="protein sequence ID" value="KAK9816511.1"/>
    <property type="molecule type" value="Genomic_DNA"/>
</dbReference>
<dbReference type="Pfam" id="PF07810">
    <property type="entry name" value="TMC"/>
    <property type="match status" value="1"/>
</dbReference>
<evidence type="ECO:0000256" key="4">
    <source>
        <dbReference type="ARBA" id="ARBA00022989"/>
    </source>
</evidence>
<feature type="transmembrane region" description="Helical" evidence="7">
    <location>
        <begin position="580"/>
        <end position="605"/>
    </location>
</feature>
<dbReference type="PANTHER" id="PTHR23302:SF24">
    <property type="entry name" value="TMC DOMAIN-CONTAINING PROTEIN"/>
    <property type="match status" value="1"/>
</dbReference>
<dbReference type="InterPro" id="IPR012496">
    <property type="entry name" value="TMC_dom"/>
</dbReference>
<dbReference type="AlphaFoldDB" id="A0AAW1Q6K0"/>
<feature type="compositionally biased region" description="Low complexity" evidence="6">
    <location>
        <begin position="244"/>
        <end position="256"/>
    </location>
</feature>
<keyword evidence="4 7" id="KW-1133">Transmembrane helix</keyword>
<comment type="subcellular location">
    <subcellularLocation>
        <location evidence="1">Membrane</location>
        <topology evidence="1">Multi-pass membrane protein</topology>
    </subcellularLocation>
</comment>
<evidence type="ECO:0000256" key="5">
    <source>
        <dbReference type="ARBA" id="ARBA00023136"/>
    </source>
</evidence>
<evidence type="ECO:0000256" key="3">
    <source>
        <dbReference type="ARBA" id="ARBA00022692"/>
    </source>
</evidence>
<comment type="similarity">
    <text evidence="2">Belongs to the TMC family.</text>
</comment>
<feature type="transmembrane region" description="Helical" evidence="7">
    <location>
        <begin position="745"/>
        <end position="771"/>
    </location>
</feature>